<name>A0A1C5IQY7_9ACTN</name>
<dbReference type="GO" id="GO:0005886">
    <property type="term" value="C:plasma membrane"/>
    <property type="evidence" value="ECO:0007669"/>
    <property type="project" value="UniProtKB-SubCell"/>
</dbReference>
<feature type="domain" description="SGNH" evidence="11">
    <location>
        <begin position="440"/>
        <end position="645"/>
    </location>
</feature>
<feature type="compositionally biased region" description="Low complexity" evidence="8">
    <location>
        <begin position="410"/>
        <end position="429"/>
    </location>
</feature>
<feature type="region of interest" description="Disordered" evidence="8">
    <location>
        <begin position="410"/>
        <end position="443"/>
    </location>
</feature>
<keyword evidence="4 9" id="KW-0812">Transmembrane</keyword>
<dbReference type="InterPro" id="IPR002656">
    <property type="entry name" value="Acyl_transf_3_dom"/>
</dbReference>
<feature type="transmembrane region" description="Helical" evidence="9">
    <location>
        <begin position="279"/>
        <end position="299"/>
    </location>
</feature>
<feature type="transmembrane region" description="Helical" evidence="9">
    <location>
        <begin position="153"/>
        <end position="170"/>
    </location>
</feature>
<dbReference type="GO" id="GO:0009103">
    <property type="term" value="P:lipopolysaccharide biosynthetic process"/>
    <property type="evidence" value="ECO:0007669"/>
    <property type="project" value="TreeGrafter"/>
</dbReference>
<keyword evidence="3 12" id="KW-0808">Transferase</keyword>
<dbReference type="EMBL" id="LT607754">
    <property type="protein sequence ID" value="SCG60750.1"/>
    <property type="molecule type" value="Genomic_DNA"/>
</dbReference>
<dbReference type="PANTHER" id="PTHR23028:SF53">
    <property type="entry name" value="ACYL_TRANSF_3 DOMAIN-CONTAINING PROTEIN"/>
    <property type="match status" value="1"/>
</dbReference>
<evidence type="ECO:0000256" key="2">
    <source>
        <dbReference type="ARBA" id="ARBA00022475"/>
    </source>
</evidence>
<keyword evidence="2" id="KW-1003">Cell membrane</keyword>
<feature type="domain" description="Acyltransferase 3" evidence="10">
    <location>
        <begin position="14"/>
        <end position="367"/>
    </location>
</feature>
<evidence type="ECO:0000313" key="12">
    <source>
        <dbReference type="EMBL" id="SCG60750.1"/>
    </source>
</evidence>
<keyword evidence="7 12" id="KW-0012">Acyltransferase</keyword>
<keyword evidence="13" id="KW-1185">Reference proteome</keyword>
<dbReference type="SUPFAM" id="SSF52266">
    <property type="entry name" value="SGNH hydrolase"/>
    <property type="match status" value="1"/>
</dbReference>
<dbReference type="RefSeq" id="WP_089013071.1">
    <property type="nucleotide sequence ID" value="NZ_LT607754.1"/>
</dbReference>
<evidence type="ECO:0000256" key="4">
    <source>
        <dbReference type="ARBA" id="ARBA00022692"/>
    </source>
</evidence>
<evidence type="ECO:0000259" key="11">
    <source>
        <dbReference type="Pfam" id="PF19040"/>
    </source>
</evidence>
<feature type="transmembrane region" description="Helical" evidence="9">
    <location>
        <begin position="343"/>
        <end position="368"/>
    </location>
</feature>
<evidence type="ECO:0000256" key="6">
    <source>
        <dbReference type="ARBA" id="ARBA00023136"/>
    </source>
</evidence>
<dbReference type="Pfam" id="PF19040">
    <property type="entry name" value="SGNH"/>
    <property type="match status" value="1"/>
</dbReference>
<dbReference type="PANTHER" id="PTHR23028">
    <property type="entry name" value="ACETYLTRANSFERASE"/>
    <property type="match status" value="1"/>
</dbReference>
<feature type="transmembrane region" description="Helical" evidence="9">
    <location>
        <begin position="380"/>
        <end position="402"/>
    </location>
</feature>
<dbReference type="InterPro" id="IPR036514">
    <property type="entry name" value="SGNH_hydro_sf"/>
</dbReference>
<dbReference type="Pfam" id="PF01757">
    <property type="entry name" value="Acyl_transf_3"/>
    <property type="match status" value="1"/>
</dbReference>
<dbReference type="Proteomes" id="UP000198221">
    <property type="component" value="Chromosome I"/>
</dbReference>
<evidence type="ECO:0000259" key="10">
    <source>
        <dbReference type="Pfam" id="PF01757"/>
    </source>
</evidence>
<evidence type="ECO:0000256" key="9">
    <source>
        <dbReference type="SAM" id="Phobius"/>
    </source>
</evidence>
<feature type="transmembrane region" description="Helical" evidence="9">
    <location>
        <begin position="254"/>
        <end position="273"/>
    </location>
</feature>
<dbReference type="GO" id="GO:0016787">
    <property type="term" value="F:hydrolase activity"/>
    <property type="evidence" value="ECO:0007669"/>
    <property type="project" value="UniProtKB-KW"/>
</dbReference>
<evidence type="ECO:0000313" key="13">
    <source>
        <dbReference type="Proteomes" id="UP000198221"/>
    </source>
</evidence>
<proteinExistence type="predicted"/>
<feature type="transmembrane region" description="Helical" evidence="9">
    <location>
        <begin position="191"/>
        <end position="212"/>
    </location>
</feature>
<evidence type="ECO:0000256" key="1">
    <source>
        <dbReference type="ARBA" id="ARBA00004651"/>
    </source>
</evidence>
<accession>A0A1C5IQY7</accession>
<evidence type="ECO:0000256" key="7">
    <source>
        <dbReference type="ARBA" id="ARBA00023315"/>
    </source>
</evidence>
<reference evidence="13" key="1">
    <citation type="submission" date="2016-06" db="EMBL/GenBank/DDBJ databases">
        <authorList>
            <person name="Varghese N."/>
            <person name="Submissions Spin"/>
        </authorList>
    </citation>
    <scope>NUCLEOTIDE SEQUENCE [LARGE SCALE GENOMIC DNA]</scope>
    <source>
        <strain evidence="13">DSM 43819</strain>
    </source>
</reference>
<evidence type="ECO:0000256" key="5">
    <source>
        <dbReference type="ARBA" id="ARBA00022989"/>
    </source>
</evidence>
<dbReference type="AlphaFoldDB" id="A0A1C5IQY7"/>
<keyword evidence="12" id="KW-0378">Hydrolase</keyword>
<dbReference type="Gene3D" id="3.40.50.1110">
    <property type="entry name" value="SGNH hydrolase"/>
    <property type="match status" value="1"/>
</dbReference>
<keyword evidence="6 9" id="KW-0472">Membrane</keyword>
<dbReference type="InterPro" id="IPR043968">
    <property type="entry name" value="SGNH"/>
</dbReference>
<feature type="transmembrane region" description="Helical" evidence="9">
    <location>
        <begin position="81"/>
        <end position="100"/>
    </location>
</feature>
<comment type="subcellular location">
    <subcellularLocation>
        <location evidence="1">Cell membrane</location>
        <topology evidence="1">Multi-pass membrane protein</topology>
    </subcellularLocation>
</comment>
<keyword evidence="5 9" id="KW-1133">Transmembrane helix</keyword>
<dbReference type="InterPro" id="IPR050879">
    <property type="entry name" value="Acyltransferase_3"/>
</dbReference>
<evidence type="ECO:0000256" key="8">
    <source>
        <dbReference type="SAM" id="MobiDB-lite"/>
    </source>
</evidence>
<protein>
    <submittedName>
        <fullName evidence="12">Peptidoglycan/LPS O-acetylase OafA/YrhL, contains acyltransferase and SGNH-hydrolase domains</fullName>
    </submittedName>
</protein>
<sequence>MSGAGGPRIAYQPALDGVRALAVAAVLAFHGGVAALPGGFLGVDAFFVLSGFLITSLLLAEHRDTGRIDLTAFWGRRIRRLLPALLLVLLVVLLVSRRLLPGTELPALRWDALAALGYLANWRMAHRSGDYFAATGSPSPLQHTWSLGIEEQFYLVWPLLLVTLLAWTAPRARRRGAGAPPSPPGLGGLRTVTLLGAAGSALAAAALFAPGAVDRVYYGTDTRAVALLVGAGLAVSLSRRTTPAGTPARVRHPVLGGLALAGAVGTGWLWATADGGDGWVYRGGLTLAALAVAAVIAHATVSPTAPTARLLALPPLVRLGRISYGVYLWHWPLFQWLTGERTGLTGVALLAVRCAVTLAAATGSYLLVERPIRRARRLPRPAPAVAGAAVAGVAAVAVFGTVPPAPRSRPPIALDAPAAAAGGAPESPASAPPARRPGRKPGAPRIDFLGDSVAWSLGTYLPPQEKLTVSVRAVQGCGIARLPELRYLGEPHPNYPGCEHWDERWRRGVGADDPDVAVILLDRWELMDRRLDGRWQHVGDPAFDRYLTGELDRAIGIAAERGAHVTLLTAPYTHRAERPDGGLWPEDGADRLDAWNRLLRAAAERHGATVLDLNRRVCPDGRFTWEAGGVRVRSDGLHFTPEGVQEWIAPWLLPQLYRIAVRGG</sequence>
<feature type="transmembrane region" description="Helical" evidence="9">
    <location>
        <begin position="42"/>
        <end position="60"/>
    </location>
</feature>
<gene>
    <name evidence="12" type="ORF">GA0070613_3290</name>
</gene>
<dbReference type="OrthoDB" id="3404679at2"/>
<organism evidence="12 13">
    <name type="scientific">Micromonospora inositola</name>
    <dbReference type="NCBI Taxonomy" id="47865"/>
    <lineage>
        <taxon>Bacteria</taxon>
        <taxon>Bacillati</taxon>
        <taxon>Actinomycetota</taxon>
        <taxon>Actinomycetes</taxon>
        <taxon>Micromonosporales</taxon>
        <taxon>Micromonosporaceae</taxon>
        <taxon>Micromonospora</taxon>
    </lineage>
</organism>
<dbReference type="GO" id="GO:0016747">
    <property type="term" value="F:acyltransferase activity, transferring groups other than amino-acyl groups"/>
    <property type="evidence" value="ECO:0007669"/>
    <property type="project" value="InterPro"/>
</dbReference>
<evidence type="ECO:0000256" key="3">
    <source>
        <dbReference type="ARBA" id="ARBA00022679"/>
    </source>
</evidence>